<dbReference type="AlphaFoldDB" id="A0A221TBA9"/>
<dbReference type="Proteomes" id="UP001313132">
    <property type="component" value="Unassembled WGS sequence"/>
</dbReference>
<reference evidence="2 7" key="2">
    <citation type="submission" date="2020-07" db="EMBL/GenBank/DDBJ databases">
        <title>Updated taxonomy of Pectobacterium genus in the CIRM-CFBP bacterial collection: when new species reveal old endemic population.</title>
        <authorList>
            <person name="Pedron J."/>
            <person name="Barny M.A."/>
            <person name="Portier P."/>
        </authorList>
    </citation>
    <scope>NUCLEOTIDE SEQUENCE [LARGE SCALE GENOMIC DNA]</scope>
    <source>
        <strain evidence="2 7">CFBP5669</strain>
    </source>
</reference>
<evidence type="ECO:0000313" key="2">
    <source>
        <dbReference type="EMBL" id="MBA0158536.1"/>
    </source>
</evidence>
<dbReference type="GO" id="GO:0006355">
    <property type="term" value="P:regulation of DNA-templated transcription"/>
    <property type="evidence" value="ECO:0007669"/>
    <property type="project" value="InterPro"/>
</dbReference>
<dbReference type="EMBL" id="JBBBON010000018">
    <property type="protein sequence ID" value="MEI7104159.1"/>
    <property type="molecule type" value="Genomic_DNA"/>
</dbReference>
<feature type="compositionally biased region" description="Polar residues" evidence="1">
    <location>
        <begin position="49"/>
        <end position="61"/>
    </location>
</feature>
<reference evidence="4" key="1">
    <citation type="submission" date="2017-12" db="EMBL/GenBank/DDBJ databases">
        <title>First report on the novel genomospecies/subspecies of Pectobacterium carotovorum in Russia.</title>
        <authorList>
            <person name="Shirshikov F.V."/>
            <person name="Miroshnikov K."/>
            <person name="Toshakov S.V."/>
            <person name="Kabanova A.P."/>
            <person name="Barannik A.P."/>
            <person name="Shneider M."/>
            <person name="Ignatov A.N."/>
            <person name="Miroshnikov K.A."/>
        </authorList>
    </citation>
    <scope>NUCLEOTIDE SEQUENCE [LARGE SCALE GENOMIC DNA]</scope>
    <source>
        <strain evidence="4">F131</strain>
    </source>
</reference>
<dbReference type="InterPro" id="IPR010985">
    <property type="entry name" value="Ribbon_hlx_hlx"/>
</dbReference>
<dbReference type="GeneID" id="93390740"/>
<dbReference type="InterPro" id="IPR013321">
    <property type="entry name" value="Arc_rbn_hlx_hlx"/>
</dbReference>
<dbReference type="RefSeq" id="WP_103860390.1">
    <property type="nucleotide sequence ID" value="NZ_CAKLHX010000005.1"/>
</dbReference>
<dbReference type="Proteomes" id="UP000237284">
    <property type="component" value="Chromosome"/>
</dbReference>
<sequence>MSEISSLSLKISPELKEKIKAAALENEVSISAEVSARLLRSFDESHQASELSSEAVDSQGTEEVGAEAPLTQKELKKLRELLKGKSKATSKKK</sequence>
<feature type="region of interest" description="Disordered" evidence="1">
    <location>
        <begin position="49"/>
        <end position="70"/>
    </location>
</feature>
<evidence type="ECO:0000313" key="8">
    <source>
        <dbReference type="Proteomes" id="UP001313132"/>
    </source>
</evidence>
<dbReference type="SUPFAM" id="SSF47598">
    <property type="entry name" value="Ribbon-helix-helix"/>
    <property type="match status" value="1"/>
</dbReference>
<dbReference type="Proteomes" id="UP000584405">
    <property type="component" value="Unassembled WGS sequence"/>
</dbReference>
<dbReference type="EMBL" id="CP065030">
    <property type="protein sequence ID" value="QPK14292.1"/>
    <property type="molecule type" value="Genomic_DNA"/>
</dbReference>
<proteinExistence type="predicted"/>
<organism evidence="4">
    <name type="scientific">Pectobacterium versatile</name>
    <dbReference type="NCBI Taxonomy" id="2488639"/>
    <lineage>
        <taxon>Bacteria</taxon>
        <taxon>Pseudomonadati</taxon>
        <taxon>Pseudomonadota</taxon>
        <taxon>Gammaproteobacteria</taxon>
        <taxon>Enterobacterales</taxon>
        <taxon>Pectobacteriaceae</taxon>
        <taxon>Pectobacterium</taxon>
    </lineage>
</organism>
<dbReference type="EMBL" id="PDVW01000019">
    <property type="protein sequence ID" value="POY49145.1"/>
    <property type="molecule type" value="Genomic_DNA"/>
</dbReference>
<protein>
    <submittedName>
        <fullName evidence="4">Uncharacterized protein</fullName>
    </submittedName>
</protein>
<dbReference type="EMBL" id="JACDRT010000005">
    <property type="protein sequence ID" value="MBA0158536.1"/>
    <property type="molecule type" value="Genomic_DNA"/>
</dbReference>
<accession>A0A221TBA9</accession>
<evidence type="ECO:0000313" key="5">
    <source>
        <dbReference type="EMBL" id="QPK14292.1"/>
    </source>
</evidence>
<reference evidence="5 6" key="3">
    <citation type="submission" date="2020-11" db="EMBL/GenBank/DDBJ databases">
        <title>Complete genome sequence of Pectobacterium versatile F131.</title>
        <authorList>
            <person name="Shirshikov F.V."/>
            <person name="Miroshnikov K."/>
            <person name="Toshakov S.V."/>
            <person name="Kabanova A.P."/>
            <person name="Barannik A.P."/>
            <person name="Shneider M."/>
            <person name="Ignatov A.N."/>
            <person name="Miroshnikov K.A."/>
            <person name="Mikhailova Y.V."/>
            <person name="Shelenkov A."/>
            <person name="Yanushevich Y.G."/>
            <person name="Evseev P.V."/>
        </authorList>
    </citation>
    <scope>NUCLEOTIDE SEQUENCE [LARGE SCALE GENOMIC DNA]</scope>
    <source>
        <strain evidence="5 6">F131</strain>
    </source>
</reference>
<reference evidence="3 8" key="4">
    <citation type="submission" date="2024-03" db="EMBL/GenBank/DDBJ databases">
        <title>Analysis of soft rot Pectobacteriaceae population diversity in US potato growing regions between 2016 and 2022.</title>
        <authorList>
            <person name="Ma X."/>
            <person name="Zhang X."/>
            <person name="Stodghill P."/>
            <person name="Rioux R."/>
            <person name="Babler B."/>
            <person name="Shrestha S."/>
            <person name="Babler B."/>
            <person name="Rivedal H."/>
            <person name="Frost K."/>
            <person name="Hao J."/>
            <person name="Secor G."/>
            <person name="Swingle B."/>
        </authorList>
    </citation>
    <scope>NUCLEOTIDE SEQUENCE [LARGE SCALE GENOMIC DNA]</scope>
    <source>
        <strain evidence="3 8">UMSS2</strain>
    </source>
</reference>
<dbReference type="Gene3D" id="1.10.1220.10">
    <property type="entry name" value="Met repressor-like"/>
    <property type="match status" value="1"/>
</dbReference>
<gene>
    <name evidence="5" type="ORF">F131LOC_012845</name>
    <name evidence="4" type="ORF">F131LOC_03163</name>
    <name evidence="2" type="ORF">H0253_06730</name>
    <name evidence="3" type="ORF">WCT63_17060</name>
</gene>
<name>A0A221TBA9_9GAMM</name>
<dbReference type="GO" id="GO:0043565">
    <property type="term" value="F:sequence-specific DNA binding"/>
    <property type="evidence" value="ECO:0007669"/>
    <property type="project" value="UniProtKB-ARBA"/>
</dbReference>
<keyword evidence="8" id="KW-1185">Reference proteome</keyword>
<evidence type="ECO:0000256" key="1">
    <source>
        <dbReference type="SAM" id="MobiDB-lite"/>
    </source>
</evidence>
<evidence type="ECO:0000313" key="7">
    <source>
        <dbReference type="Proteomes" id="UP000584405"/>
    </source>
</evidence>
<evidence type="ECO:0000313" key="6">
    <source>
        <dbReference type="Proteomes" id="UP000237284"/>
    </source>
</evidence>
<evidence type="ECO:0000313" key="3">
    <source>
        <dbReference type="EMBL" id="MEI7104159.1"/>
    </source>
</evidence>
<evidence type="ECO:0000313" key="4">
    <source>
        <dbReference type="EMBL" id="POY49145.1"/>
    </source>
</evidence>